<dbReference type="Proteomes" id="UP000091857">
    <property type="component" value="Chromosome 12"/>
</dbReference>
<proteinExistence type="predicted"/>
<comment type="caution">
    <text evidence="1">The sequence shown here is derived from an EMBL/GenBank/DDBJ whole genome shotgun (WGS) entry which is preliminary data.</text>
</comment>
<sequence length="182" mass="20737">MKILSGNCQGMGNSLTFHYLKELCYTHYLDILRKCCFFKSFFVNPQGLAKGLALSLKEECNVFVIHLEVYFLHAYIYNSSINSNIDVLFVYISNVEEVKTIQFTSLINYRSSIGNYFVIIGDFNSILSAVEKEGGTQFTHSNSLLFRNFIKELGLIDLGYKGSGMTWSNKGEGVHHIKERLD</sequence>
<protein>
    <submittedName>
        <fullName evidence="1">Uncharacterized protein</fullName>
    </submittedName>
</protein>
<organism evidence="1 2">
    <name type="scientific">Manihot esculenta</name>
    <name type="common">Cassava</name>
    <name type="synonym">Jatropha manihot</name>
    <dbReference type="NCBI Taxonomy" id="3983"/>
    <lineage>
        <taxon>Eukaryota</taxon>
        <taxon>Viridiplantae</taxon>
        <taxon>Streptophyta</taxon>
        <taxon>Embryophyta</taxon>
        <taxon>Tracheophyta</taxon>
        <taxon>Spermatophyta</taxon>
        <taxon>Magnoliopsida</taxon>
        <taxon>eudicotyledons</taxon>
        <taxon>Gunneridae</taxon>
        <taxon>Pentapetalae</taxon>
        <taxon>rosids</taxon>
        <taxon>fabids</taxon>
        <taxon>Malpighiales</taxon>
        <taxon>Euphorbiaceae</taxon>
        <taxon>Crotonoideae</taxon>
        <taxon>Manihoteae</taxon>
        <taxon>Manihot</taxon>
    </lineage>
</organism>
<evidence type="ECO:0000313" key="2">
    <source>
        <dbReference type="Proteomes" id="UP000091857"/>
    </source>
</evidence>
<accession>A0ACB7GQA5</accession>
<evidence type="ECO:0000313" key="1">
    <source>
        <dbReference type="EMBL" id="KAG8642387.1"/>
    </source>
</evidence>
<name>A0ACB7GQA5_MANES</name>
<dbReference type="EMBL" id="CM004398">
    <property type="protein sequence ID" value="KAG8642387.1"/>
    <property type="molecule type" value="Genomic_DNA"/>
</dbReference>
<keyword evidence="2" id="KW-1185">Reference proteome</keyword>
<gene>
    <name evidence="1" type="ORF">MANES_12G082116v8</name>
</gene>
<reference evidence="2" key="1">
    <citation type="journal article" date="2016" name="Nat. Biotechnol.">
        <title>Sequencing wild and cultivated cassava and related species reveals extensive interspecific hybridization and genetic diversity.</title>
        <authorList>
            <person name="Bredeson J.V."/>
            <person name="Lyons J.B."/>
            <person name="Prochnik S.E."/>
            <person name="Wu G.A."/>
            <person name="Ha C.M."/>
            <person name="Edsinger-Gonzales E."/>
            <person name="Grimwood J."/>
            <person name="Schmutz J."/>
            <person name="Rabbi I.Y."/>
            <person name="Egesi C."/>
            <person name="Nauluvula P."/>
            <person name="Lebot V."/>
            <person name="Ndunguru J."/>
            <person name="Mkamilo G."/>
            <person name="Bart R.S."/>
            <person name="Setter T.L."/>
            <person name="Gleadow R.M."/>
            <person name="Kulakow P."/>
            <person name="Ferguson M.E."/>
            <person name="Rounsley S."/>
            <person name="Rokhsar D.S."/>
        </authorList>
    </citation>
    <scope>NUCLEOTIDE SEQUENCE [LARGE SCALE GENOMIC DNA]</scope>
    <source>
        <strain evidence="2">cv. AM560-2</strain>
    </source>
</reference>